<dbReference type="GeneID" id="591369"/>
<feature type="domain" description="Ig-like" evidence="4">
    <location>
        <begin position="28"/>
        <end position="114"/>
    </location>
</feature>
<evidence type="ECO:0000259" key="4">
    <source>
        <dbReference type="PROSITE" id="PS50835"/>
    </source>
</evidence>
<dbReference type="KEGG" id="spu:591369"/>
<dbReference type="InterPro" id="IPR013106">
    <property type="entry name" value="Ig_V-set"/>
</dbReference>
<dbReference type="Gene3D" id="2.60.40.10">
    <property type="entry name" value="Immunoglobulins"/>
    <property type="match status" value="3"/>
</dbReference>
<dbReference type="PROSITE" id="PS50835">
    <property type="entry name" value="IG_LIKE"/>
    <property type="match status" value="3"/>
</dbReference>
<dbReference type="InterPro" id="IPR007110">
    <property type="entry name" value="Ig-like_dom"/>
</dbReference>
<dbReference type="InterPro" id="IPR036179">
    <property type="entry name" value="Ig-like_dom_sf"/>
</dbReference>
<keyword evidence="6" id="KW-1185">Reference proteome</keyword>
<sequence length="539" mass="59883">MIIMASTGNHCWTSLLLFLSIIIYSSAQYFSVEPQDREVVAGSKVTMTCRVFNRPEGSLLYWIALGATNTSIGPDYEVPFSYRAKYDIIGDQRINDYNLVINDLTAADAGGYVCLLFPPGRGDNVAPTSAIAQTREASLTVATLSATGAPACWASPRRNVHVGEDVTFNCASTFENNTLAWKQGSNSLPSSPNTTTAIPSFIMTTFTAESSMNEARYTCASETDSNRQCQIALGVTFPPEVTIEPVGEVKAGREGRFRCTATGNPNVFVYFWKYNEEPIEYQYHRRFNMAILEESNTILVLPDMDETDDAALLECTAINEHGQGVNTFPIRVATNNVTSVVAWSLCAVIVAIIILLLLGFCFWRSRQHKKLEKISEARRGTRTHSGPIESEMNGNVNPAFVGFSPLDVDSVGYGPDSQPYQSRPSDRDYDTGHPMPIPRQTSKISGESDSEGIVRDADEDEVTQTYTYQVNPKFEEYRHKASYDVSYDDEIDHDVEEKKPLPQNDLDLENELVGELSMFSDYDRNFDEDAEPVVVSTEL</sequence>
<dbReference type="Pfam" id="PF13927">
    <property type="entry name" value="Ig_3"/>
    <property type="match status" value="1"/>
</dbReference>
<evidence type="ECO:0000313" key="5">
    <source>
        <dbReference type="EnsemblMetazoa" id="XP_800650"/>
    </source>
</evidence>
<feature type="transmembrane region" description="Helical" evidence="2">
    <location>
        <begin position="340"/>
        <end position="363"/>
    </location>
</feature>
<name>A0A7M7RG48_STRPU</name>
<dbReference type="SUPFAM" id="SSF48726">
    <property type="entry name" value="Immunoglobulin"/>
    <property type="match status" value="3"/>
</dbReference>
<dbReference type="SMART" id="SM00409">
    <property type="entry name" value="IG"/>
    <property type="match status" value="3"/>
</dbReference>
<feature type="signal peptide" evidence="3">
    <location>
        <begin position="1"/>
        <end position="27"/>
    </location>
</feature>
<evidence type="ECO:0000256" key="3">
    <source>
        <dbReference type="SAM" id="SignalP"/>
    </source>
</evidence>
<protein>
    <recommendedName>
        <fullName evidence="4">Ig-like domain-containing protein</fullName>
    </recommendedName>
</protein>
<dbReference type="RefSeq" id="XP_800650.4">
    <property type="nucleotide sequence ID" value="XM_795557.5"/>
</dbReference>
<evidence type="ECO:0000256" key="1">
    <source>
        <dbReference type="SAM" id="MobiDB-lite"/>
    </source>
</evidence>
<organism evidence="5 6">
    <name type="scientific">Strongylocentrotus purpuratus</name>
    <name type="common">Purple sea urchin</name>
    <dbReference type="NCBI Taxonomy" id="7668"/>
    <lineage>
        <taxon>Eukaryota</taxon>
        <taxon>Metazoa</taxon>
        <taxon>Echinodermata</taxon>
        <taxon>Eleutherozoa</taxon>
        <taxon>Echinozoa</taxon>
        <taxon>Echinoidea</taxon>
        <taxon>Euechinoidea</taxon>
        <taxon>Echinacea</taxon>
        <taxon>Camarodonta</taxon>
        <taxon>Echinidea</taxon>
        <taxon>Strongylocentrotidae</taxon>
        <taxon>Strongylocentrotus</taxon>
    </lineage>
</organism>
<dbReference type="Proteomes" id="UP000007110">
    <property type="component" value="Unassembled WGS sequence"/>
</dbReference>
<keyword evidence="2" id="KW-1133">Transmembrane helix</keyword>
<dbReference type="PANTHER" id="PTHR45889:SF8">
    <property type="entry name" value="IG-LIKE DOMAIN-CONTAINING PROTEIN"/>
    <property type="match status" value="1"/>
</dbReference>
<keyword evidence="2" id="KW-0472">Membrane</keyword>
<reference evidence="6" key="1">
    <citation type="submission" date="2015-02" db="EMBL/GenBank/DDBJ databases">
        <title>Genome sequencing for Strongylocentrotus purpuratus.</title>
        <authorList>
            <person name="Murali S."/>
            <person name="Liu Y."/>
            <person name="Vee V."/>
            <person name="English A."/>
            <person name="Wang M."/>
            <person name="Skinner E."/>
            <person name="Han Y."/>
            <person name="Muzny D.M."/>
            <person name="Worley K.C."/>
            <person name="Gibbs R.A."/>
        </authorList>
    </citation>
    <scope>NUCLEOTIDE SEQUENCE</scope>
</reference>
<dbReference type="PANTHER" id="PTHR45889">
    <property type="entry name" value="IG-LIKE DOMAIN-CONTAINING PROTEIN"/>
    <property type="match status" value="1"/>
</dbReference>
<feature type="domain" description="Ig-like" evidence="4">
    <location>
        <begin position="239"/>
        <end position="333"/>
    </location>
</feature>
<evidence type="ECO:0000313" key="6">
    <source>
        <dbReference type="Proteomes" id="UP000007110"/>
    </source>
</evidence>
<dbReference type="EnsemblMetazoa" id="XM_795557">
    <property type="protein sequence ID" value="XP_800650"/>
    <property type="gene ID" value="LOC591369"/>
</dbReference>
<proteinExistence type="predicted"/>
<evidence type="ECO:0000256" key="2">
    <source>
        <dbReference type="SAM" id="Phobius"/>
    </source>
</evidence>
<reference evidence="5" key="2">
    <citation type="submission" date="2021-01" db="UniProtKB">
        <authorList>
            <consortium name="EnsemblMetazoa"/>
        </authorList>
    </citation>
    <scope>IDENTIFICATION</scope>
</reference>
<dbReference type="OMA" id="CWASPRR"/>
<dbReference type="InterPro" id="IPR003599">
    <property type="entry name" value="Ig_sub"/>
</dbReference>
<accession>A0A7M7RG48</accession>
<keyword evidence="3" id="KW-0732">Signal</keyword>
<feature type="domain" description="Ig-like" evidence="4">
    <location>
        <begin position="150"/>
        <end position="232"/>
    </location>
</feature>
<dbReference type="AlphaFoldDB" id="A0A7M7RG48"/>
<keyword evidence="2" id="KW-0812">Transmembrane</keyword>
<feature type="chain" id="PRO_5029616384" description="Ig-like domain-containing protein" evidence="3">
    <location>
        <begin position="28"/>
        <end position="539"/>
    </location>
</feature>
<dbReference type="OrthoDB" id="6413693at2759"/>
<feature type="region of interest" description="Disordered" evidence="1">
    <location>
        <begin position="412"/>
        <end position="454"/>
    </location>
</feature>
<dbReference type="InterPro" id="IPR013783">
    <property type="entry name" value="Ig-like_fold"/>
</dbReference>
<dbReference type="InParanoid" id="A0A7M7RG48"/>
<dbReference type="SMART" id="SM00406">
    <property type="entry name" value="IGv"/>
    <property type="match status" value="1"/>
</dbReference>